<dbReference type="InterPro" id="IPR000276">
    <property type="entry name" value="GPCR_Rhodpsn"/>
</dbReference>
<keyword evidence="11" id="KW-1185">Reference proteome</keyword>
<gene>
    <name evidence="10" type="ORF">SUZIE_127865</name>
</gene>
<keyword evidence="7" id="KW-0807">Transducer</keyword>
<keyword evidence="3 8" id="KW-1133">Transmembrane helix</keyword>
<comment type="caution">
    <text evidence="10">The sequence shown here is derived from an EMBL/GenBank/DDBJ whole genome shotgun (WGS) entry which is preliminary data.</text>
</comment>
<keyword evidence="6 10" id="KW-0675">Receptor</keyword>
<dbReference type="Pfam" id="PF00001">
    <property type="entry name" value="7tm_1"/>
    <property type="match status" value="1"/>
</dbReference>
<feature type="transmembrane region" description="Helical" evidence="8">
    <location>
        <begin position="60"/>
        <end position="86"/>
    </location>
</feature>
<evidence type="ECO:0000313" key="10">
    <source>
        <dbReference type="EMBL" id="MBZ3874423.1"/>
    </source>
</evidence>
<dbReference type="EMBL" id="JAATJV010228832">
    <property type="protein sequence ID" value="MBZ3874423.1"/>
    <property type="molecule type" value="Genomic_DNA"/>
</dbReference>
<evidence type="ECO:0000256" key="7">
    <source>
        <dbReference type="ARBA" id="ARBA00023224"/>
    </source>
</evidence>
<dbReference type="AlphaFoldDB" id="A0AA41SSF8"/>
<name>A0AA41SSF8_SCICA</name>
<evidence type="ECO:0000256" key="6">
    <source>
        <dbReference type="ARBA" id="ARBA00023170"/>
    </source>
</evidence>
<proteinExistence type="predicted"/>
<protein>
    <submittedName>
        <fullName evidence="10">Olfactory receptor 4C15</fullName>
    </submittedName>
</protein>
<reference evidence="10" key="1">
    <citation type="submission" date="2020-03" db="EMBL/GenBank/DDBJ databases">
        <title>Studies in the Genomics of Life Span.</title>
        <authorList>
            <person name="Glass D."/>
        </authorList>
    </citation>
    <scope>NUCLEOTIDE SEQUENCE</scope>
    <source>
        <strain evidence="10">SUZIE</strain>
        <tissue evidence="10">Muscle</tissue>
    </source>
</reference>
<evidence type="ECO:0000256" key="5">
    <source>
        <dbReference type="ARBA" id="ARBA00023136"/>
    </source>
</evidence>
<dbReference type="InterPro" id="IPR017452">
    <property type="entry name" value="GPCR_Rhodpsn_7TM"/>
</dbReference>
<organism evidence="10 11">
    <name type="scientific">Sciurus carolinensis</name>
    <name type="common">Eastern gray squirrel</name>
    <dbReference type="NCBI Taxonomy" id="30640"/>
    <lineage>
        <taxon>Eukaryota</taxon>
        <taxon>Metazoa</taxon>
        <taxon>Chordata</taxon>
        <taxon>Craniata</taxon>
        <taxon>Vertebrata</taxon>
        <taxon>Euteleostomi</taxon>
        <taxon>Mammalia</taxon>
        <taxon>Eutheria</taxon>
        <taxon>Euarchontoglires</taxon>
        <taxon>Glires</taxon>
        <taxon>Rodentia</taxon>
        <taxon>Sciuromorpha</taxon>
        <taxon>Sciuridae</taxon>
        <taxon>Sciurinae</taxon>
        <taxon>Sciurini</taxon>
        <taxon>Sciurus</taxon>
    </lineage>
</organism>
<dbReference type="PROSITE" id="PS50262">
    <property type="entry name" value="G_PROTEIN_RECEP_F1_2"/>
    <property type="match status" value="1"/>
</dbReference>
<dbReference type="PANTHER" id="PTHR48002">
    <property type="entry name" value="OLFACTORY RECEPTOR"/>
    <property type="match status" value="1"/>
</dbReference>
<dbReference type="Gene3D" id="1.20.1070.10">
    <property type="entry name" value="Rhodopsin 7-helix transmembrane proteins"/>
    <property type="match status" value="1"/>
</dbReference>
<dbReference type="GO" id="GO:0004930">
    <property type="term" value="F:G protein-coupled receptor activity"/>
    <property type="evidence" value="ECO:0007669"/>
    <property type="project" value="UniProtKB-KW"/>
</dbReference>
<feature type="transmembrane region" description="Helical" evidence="8">
    <location>
        <begin position="21"/>
        <end position="54"/>
    </location>
</feature>
<dbReference type="GO" id="GO:0016020">
    <property type="term" value="C:membrane"/>
    <property type="evidence" value="ECO:0007669"/>
    <property type="project" value="UniProtKB-SubCell"/>
</dbReference>
<keyword evidence="5 8" id="KW-0472">Membrane</keyword>
<sequence>MQNQSTVTEFVLLGISNHPRVLKILFVIFLLVHISTVGDNILIVLIILCSPALLGSPVYFFLAVLSIFDDCFSSVITSVVITGSLYERKTISYKGCMIQHFAEHFPAGTEMVTLTAMAYDCYVAICNPLHYSSIMNWRLCGILVGVSWTPRGLLAFCHPDSLYLPAALLWA</sequence>
<evidence type="ECO:0000259" key="9">
    <source>
        <dbReference type="PROSITE" id="PS50262"/>
    </source>
</evidence>
<evidence type="ECO:0000256" key="4">
    <source>
        <dbReference type="ARBA" id="ARBA00023040"/>
    </source>
</evidence>
<keyword evidence="2 8" id="KW-0812">Transmembrane</keyword>
<accession>A0AA41SSF8</accession>
<evidence type="ECO:0000256" key="2">
    <source>
        <dbReference type="ARBA" id="ARBA00022692"/>
    </source>
</evidence>
<evidence type="ECO:0000313" key="11">
    <source>
        <dbReference type="Proteomes" id="UP001166674"/>
    </source>
</evidence>
<evidence type="ECO:0000256" key="1">
    <source>
        <dbReference type="ARBA" id="ARBA00004141"/>
    </source>
</evidence>
<feature type="domain" description="G-protein coupled receptors family 1 profile" evidence="9">
    <location>
        <begin position="39"/>
        <end position="148"/>
    </location>
</feature>
<dbReference type="Proteomes" id="UP001166674">
    <property type="component" value="Unassembled WGS sequence"/>
</dbReference>
<evidence type="ECO:0000256" key="8">
    <source>
        <dbReference type="SAM" id="Phobius"/>
    </source>
</evidence>
<keyword evidence="4" id="KW-0297">G-protein coupled receptor</keyword>
<comment type="subcellular location">
    <subcellularLocation>
        <location evidence="1">Membrane</location>
        <topology evidence="1">Multi-pass membrane protein</topology>
    </subcellularLocation>
</comment>
<dbReference type="SUPFAM" id="SSF81321">
    <property type="entry name" value="Family A G protein-coupled receptor-like"/>
    <property type="match status" value="1"/>
</dbReference>
<evidence type="ECO:0000256" key="3">
    <source>
        <dbReference type="ARBA" id="ARBA00022989"/>
    </source>
</evidence>
<dbReference type="InterPro" id="IPR050427">
    <property type="entry name" value="Olfactory_Receptors"/>
</dbReference>